<comment type="similarity">
    <text evidence="2 6">Belongs to the G-protein coupled receptor 1 family.</text>
</comment>
<dbReference type="Gene3D" id="1.20.1070.10">
    <property type="entry name" value="Rhodopsin 7-helix transmembrane proteins"/>
    <property type="match status" value="1"/>
</dbReference>
<sequence length="260" mass="29413">MRSLLHADVAYLDNLENGTVSFANETCGIFDYYLELLHQYYIPVMIFVGLVGNFLSSVVFLTTYLKMRSSSYYLAALAIADFVFLVVLTIVNCSFNEIFEIFNKEGWCQFLVYISSVASILSVWLIVAFTVERFIAVQYPLRRPSICTVSRSKTTVCVLSVMAIISQCYVFWTAGVEKDESNADVCSLIREQLSVIKVINTIDCITTLIIPFVLIVVMNIMIARNLFRFSRKMRSNTIEESGTSEKSIDSKDSSRVSKIS</sequence>
<dbReference type="EMBL" id="JASPKY010000118">
    <property type="protein sequence ID" value="KAK9736114.1"/>
    <property type="molecule type" value="Genomic_DNA"/>
</dbReference>
<evidence type="ECO:0000313" key="11">
    <source>
        <dbReference type="Proteomes" id="UP001458880"/>
    </source>
</evidence>
<evidence type="ECO:0000256" key="4">
    <source>
        <dbReference type="ARBA" id="ARBA00022989"/>
    </source>
</evidence>
<feature type="transmembrane region" description="Helical" evidence="8">
    <location>
        <begin position="152"/>
        <end position="172"/>
    </location>
</feature>
<dbReference type="GO" id="GO:0016020">
    <property type="term" value="C:membrane"/>
    <property type="evidence" value="ECO:0007669"/>
    <property type="project" value="UniProtKB-SubCell"/>
</dbReference>
<feature type="domain" description="G-protein coupled receptors family 1 profile" evidence="9">
    <location>
        <begin position="52"/>
        <end position="260"/>
    </location>
</feature>
<dbReference type="Pfam" id="PF00001">
    <property type="entry name" value="7tm_1"/>
    <property type="match status" value="1"/>
</dbReference>
<keyword evidence="6 10" id="KW-0675">Receptor</keyword>
<feature type="transmembrane region" description="Helical" evidence="8">
    <location>
        <begin position="72"/>
        <end position="90"/>
    </location>
</feature>
<dbReference type="Proteomes" id="UP001458880">
    <property type="component" value="Unassembled WGS sequence"/>
</dbReference>
<feature type="region of interest" description="Disordered" evidence="7">
    <location>
        <begin position="240"/>
        <end position="260"/>
    </location>
</feature>
<dbReference type="PROSITE" id="PS00237">
    <property type="entry name" value="G_PROTEIN_RECEP_F1_1"/>
    <property type="match status" value="1"/>
</dbReference>
<dbReference type="PRINTS" id="PR00237">
    <property type="entry name" value="GPCRRHODOPSN"/>
</dbReference>
<reference evidence="10 11" key="1">
    <citation type="journal article" date="2024" name="BMC Genomics">
        <title>De novo assembly and annotation of Popillia japonica's genome with initial clues to its potential as an invasive pest.</title>
        <authorList>
            <person name="Cucini C."/>
            <person name="Boschi S."/>
            <person name="Funari R."/>
            <person name="Cardaioli E."/>
            <person name="Iannotti N."/>
            <person name="Marturano G."/>
            <person name="Paoli F."/>
            <person name="Bruttini M."/>
            <person name="Carapelli A."/>
            <person name="Frati F."/>
            <person name="Nardi F."/>
        </authorList>
    </citation>
    <scope>NUCLEOTIDE SEQUENCE [LARGE SCALE GENOMIC DNA]</scope>
    <source>
        <strain evidence="10">DMR45628</strain>
    </source>
</reference>
<dbReference type="PANTHER" id="PTHR46641:SF25">
    <property type="entry name" value="CNMAMIDE RECEPTOR-RELATED"/>
    <property type="match status" value="1"/>
</dbReference>
<keyword evidence="5 8" id="KW-0472">Membrane</keyword>
<dbReference type="GO" id="GO:0004930">
    <property type="term" value="F:G protein-coupled receptor activity"/>
    <property type="evidence" value="ECO:0007669"/>
    <property type="project" value="UniProtKB-KW"/>
</dbReference>
<keyword evidence="11" id="KW-1185">Reference proteome</keyword>
<keyword evidence="6" id="KW-0807">Transducer</keyword>
<proteinExistence type="inferred from homology"/>
<feature type="compositionally biased region" description="Basic and acidic residues" evidence="7">
    <location>
        <begin position="246"/>
        <end position="260"/>
    </location>
</feature>
<evidence type="ECO:0000259" key="9">
    <source>
        <dbReference type="PROSITE" id="PS50262"/>
    </source>
</evidence>
<comment type="subcellular location">
    <subcellularLocation>
        <location evidence="1">Membrane</location>
    </subcellularLocation>
</comment>
<dbReference type="AlphaFoldDB" id="A0AAW1LHK4"/>
<keyword evidence="3 6" id="KW-0812">Transmembrane</keyword>
<dbReference type="SUPFAM" id="SSF81321">
    <property type="entry name" value="Family A G protein-coupled receptor-like"/>
    <property type="match status" value="1"/>
</dbReference>
<evidence type="ECO:0000256" key="2">
    <source>
        <dbReference type="ARBA" id="ARBA00010663"/>
    </source>
</evidence>
<gene>
    <name evidence="10" type="ORF">QE152_g12813</name>
</gene>
<dbReference type="InterPro" id="IPR052954">
    <property type="entry name" value="GPCR-Ligand_Int"/>
</dbReference>
<organism evidence="10 11">
    <name type="scientific">Popillia japonica</name>
    <name type="common">Japanese beetle</name>
    <dbReference type="NCBI Taxonomy" id="7064"/>
    <lineage>
        <taxon>Eukaryota</taxon>
        <taxon>Metazoa</taxon>
        <taxon>Ecdysozoa</taxon>
        <taxon>Arthropoda</taxon>
        <taxon>Hexapoda</taxon>
        <taxon>Insecta</taxon>
        <taxon>Pterygota</taxon>
        <taxon>Neoptera</taxon>
        <taxon>Endopterygota</taxon>
        <taxon>Coleoptera</taxon>
        <taxon>Polyphaga</taxon>
        <taxon>Scarabaeiformia</taxon>
        <taxon>Scarabaeidae</taxon>
        <taxon>Rutelinae</taxon>
        <taxon>Popillia</taxon>
    </lineage>
</organism>
<comment type="caution">
    <text evidence="10">The sequence shown here is derived from an EMBL/GenBank/DDBJ whole genome shotgun (WGS) entry which is preliminary data.</text>
</comment>
<evidence type="ECO:0000256" key="5">
    <source>
        <dbReference type="ARBA" id="ARBA00023136"/>
    </source>
</evidence>
<feature type="transmembrane region" description="Helical" evidence="8">
    <location>
        <begin position="40"/>
        <end position="65"/>
    </location>
</feature>
<evidence type="ECO:0000256" key="1">
    <source>
        <dbReference type="ARBA" id="ARBA00004370"/>
    </source>
</evidence>
<dbReference type="InterPro" id="IPR000276">
    <property type="entry name" value="GPCR_Rhodpsn"/>
</dbReference>
<accession>A0AAW1LHK4</accession>
<feature type="transmembrane region" description="Helical" evidence="8">
    <location>
        <begin position="208"/>
        <end position="227"/>
    </location>
</feature>
<keyword evidence="4 8" id="KW-1133">Transmembrane helix</keyword>
<evidence type="ECO:0000256" key="7">
    <source>
        <dbReference type="SAM" id="MobiDB-lite"/>
    </source>
</evidence>
<evidence type="ECO:0000313" key="10">
    <source>
        <dbReference type="EMBL" id="KAK9736114.1"/>
    </source>
</evidence>
<evidence type="ECO:0000256" key="6">
    <source>
        <dbReference type="RuleBase" id="RU000688"/>
    </source>
</evidence>
<dbReference type="InterPro" id="IPR017452">
    <property type="entry name" value="GPCR_Rhodpsn_7TM"/>
</dbReference>
<dbReference type="PROSITE" id="PS50262">
    <property type="entry name" value="G_PROTEIN_RECEP_F1_2"/>
    <property type="match status" value="1"/>
</dbReference>
<keyword evidence="6" id="KW-0297">G-protein coupled receptor</keyword>
<evidence type="ECO:0000256" key="8">
    <source>
        <dbReference type="SAM" id="Phobius"/>
    </source>
</evidence>
<feature type="transmembrane region" description="Helical" evidence="8">
    <location>
        <begin position="110"/>
        <end position="131"/>
    </location>
</feature>
<dbReference type="PANTHER" id="PTHR46641">
    <property type="entry name" value="FMRFAMIDE RECEPTOR-RELATED"/>
    <property type="match status" value="1"/>
</dbReference>
<protein>
    <submittedName>
        <fullName evidence="10">7 transmembrane receptor (Rhodopsin family)</fullName>
    </submittedName>
</protein>
<name>A0AAW1LHK4_POPJA</name>
<evidence type="ECO:0000256" key="3">
    <source>
        <dbReference type="ARBA" id="ARBA00022692"/>
    </source>
</evidence>